<name>A0A8X7RP61_BRACI</name>
<dbReference type="Pfam" id="PF14111">
    <property type="entry name" value="DUF4283"/>
    <property type="match status" value="1"/>
</dbReference>
<organism evidence="2 3">
    <name type="scientific">Brassica carinata</name>
    <name type="common">Ethiopian mustard</name>
    <name type="synonym">Abyssinian cabbage</name>
    <dbReference type="NCBI Taxonomy" id="52824"/>
    <lineage>
        <taxon>Eukaryota</taxon>
        <taxon>Viridiplantae</taxon>
        <taxon>Streptophyta</taxon>
        <taxon>Embryophyta</taxon>
        <taxon>Tracheophyta</taxon>
        <taxon>Spermatophyta</taxon>
        <taxon>Magnoliopsida</taxon>
        <taxon>eudicotyledons</taxon>
        <taxon>Gunneridae</taxon>
        <taxon>Pentapetalae</taxon>
        <taxon>rosids</taxon>
        <taxon>malvids</taxon>
        <taxon>Brassicales</taxon>
        <taxon>Brassicaceae</taxon>
        <taxon>Brassiceae</taxon>
        <taxon>Brassica</taxon>
    </lineage>
</organism>
<proteinExistence type="predicted"/>
<gene>
    <name evidence="2" type="ORF">Bca52824_038251</name>
</gene>
<dbReference type="AlphaFoldDB" id="A0A8X7RP61"/>
<evidence type="ECO:0000313" key="2">
    <source>
        <dbReference type="EMBL" id="KAG2291582.1"/>
    </source>
</evidence>
<dbReference type="EMBL" id="JAAMPC010000009">
    <property type="protein sequence ID" value="KAG2291582.1"/>
    <property type="molecule type" value="Genomic_DNA"/>
</dbReference>
<keyword evidence="3" id="KW-1185">Reference proteome</keyword>
<reference evidence="2 3" key="1">
    <citation type="submission" date="2020-02" db="EMBL/GenBank/DDBJ databases">
        <authorList>
            <person name="Ma Q."/>
            <person name="Huang Y."/>
            <person name="Song X."/>
            <person name="Pei D."/>
        </authorList>
    </citation>
    <scope>NUCLEOTIDE SEQUENCE [LARGE SCALE GENOMIC DNA]</scope>
    <source>
        <strain evidence="2">Sxm20200214</strain>
        <tissue evidence="2">Leaf</tissue>
    </source>
</reference>
<comment type="caution">
    <text evidence="2">The sequence shown here is derived from an EMBL/GenBank/DDBJ whole genome shotgun (WGS) entry which is preliminary data.</text>
</comment>
<accession>A0A8X7RP61</accession>
<evidence type="ECO:0000313" key="3">
    <source>
        <dbReference type="Proteomes" id="UP000886595"/>
    </source>
</evidence>
<feature type="domain" description="DUF4283" evidence="1">
    <location>
        <begin position="33"/>
        <end position="110"/>
    </location>
</feature>
<sequence>MDEGLDKFMKAMSLEEDVPVTLTEDEDYSAAIRNGRSLIGRLLNPECQNMARMLRMMPKIWKIYERVRGIALSKESFQFIFDLETDMQTVMKHGFWTFDDWGMVMDRWMEFPPTDFLQKVSVWIRLHKLPVNYLTLKTIRAVSNSIGHVKDIEFDPTKPHLQEYVRVRVIMDLQQPVRDSKLVNLPNGGSTTMDKQRCPLVKAQKNAEASTAEKGKAIAISPVIHRQHNHDLVGSLMPLLAPSIPPGFAPKSIVVPEVFEQMQLYMNCTDPEERRIREFKMKMALQDLSMNPRAQSSYLRLEDPPMISGVQNKNIGRVFDFRTAETV</sequence>
<dbReference type="InterPro" id="IPR040256">
    <property type="entry name" value="At4g02000-like"/>
</dbReference>
<dbReference type="OrthoDB" id="1063503at2759"/>
<dbReference type="PANTHER" id="PTHR31286">
    <property type="entry name" value="GLYCINE-RICH CELL WALL STRUCTURAL PROTEIN 1.8-LIKE"/>
    <property type="match status" value="1"/>
</dbReference>
<dbReference type="PANTHER" id="PTHR31286:SF178">
    <property type="entry name" value="DUF4283 DOMAIN-CONTAINING PROTEIN"/>
    <property type="match status" value="1"/>
</dbReference>
<evidence type="ECO:0000259" key="1">
    <source>
        <dbReference type="Pfam" id="PF14111"/>
    </source>
</evidence>
<dbReference type="Proteomes" id="UP000886595">
    <property type="component" value="Unassembled WGS sequence"/>
</dbReference>
<dbReference type="InterPro" id="IPR025558">
    <property type="entry name" value="DUF4283"/>
</dbReference>
<protein>
    <recommendedName>
        <fullName evidence="1">DUF4283 domain-containing protein</fullName>
    </recommendedName>
</protein>